<dbReference type="CDD" id="cd11041">
    <property type="entry name" value="CYP503A1-like"/>
    <property type="match status" value="1"/>
</dbReference>
<dbReference type="GO" id="GO:0016705">
    <property type="term" value="F:oxidoreductase activity, acting on paired donors, with incorporation or reduction of molecular oxygen"/>
    <property type="evidence" value="ECO:0007669"/>
    <property type="project" value="InterPro"/>
</dbReference>
<dbReference type="Pfam" id="PF00067">
    <property type="entry name" value="p450"/>
    <property type="match status" value="1"/>
</dbReference>
<evidence type="ECO:0000256" key="4">
    <source>
        <dbReference type="ARBA" id="ARBA00022617"/>
    </source>
</evidence>
<dbReference type="GO" id="GO:0004497">
    <property type="term" value="F:monooxygenase activity"/>
    <property type="evidence" value="ECO:0007669"/>
    <property type="project" value="UniProtKB-KW"/>
</dbReference>
<keyword evidence="7 9" id="KW-0408">Iron</keyword>
<dbReference type="Gene3D" id="1.10.630.10">
    <property type="entry name" value="Cytochrome P450"/>
    <property type="match status" value="1"/>
</dbReference>
<proteinExistence type="inferred from homology"/>
<keyword evidence="8" id="KW-0503">Monooxygenase</keyword>
<evidence type="ECO:0000256" key="9">
    <source>
        <dbReference type="PIRSR" id="PIRSR602403-1"/>
    </source>
</evidence>
<evidence type="ECO:0000256" key="2">
    <source>
        <dbReference type="ARBA" id="ARBA00005179"/>
    </source>
</evidence>
<dbReference type="GO" id="GO:0005506">
    <property type="term" value="F:iron ion binding"/>
    <property type="evidence" value="ECO:0007669"/>
    <property type="project" value="InterPro"/>
</dbReference>
<keyword evidence="5 9" id="KW-0479">Metal-binding</keyword>
<organism evidence="10 11">
    <name type="scientific">Claviceps arundinis</name>
    <dbReference type="NCBI Taxonomy" id="1623583"/>
    <lineage>
        <taxon>Eukaryota</taxon>
        <taxon>Fungi</taxon>
        <taxon>Dikarya</taxon>
        <taxon>Ascomycota</taxon>
        <taxon>Pezizomycotina</taxon>
        <taxon>Sordariomycetes</taxon>
        <taxon>Hypocreomycetidae</taxon>
        <taxon>Hypocreales</taxon>
        <taxon>Clavicipitaceae</taxon>
        <taxon>Claviceps</taxon>
    </lineage>
</organism>
<reference evidence="10" key="1">
    <citation type="journal article" date="2020" name="bioRxiv">
        <title>Whole genome comparisons of ergot fungi reveals the divergence and evolution of species within the genus Claviceps are the result of varying mechanisms driving genome evolution and host range expansion.</title>
        <authorList>
            <person name="Wyka S.A."/>
            <person name="Mondo S.J."/>
            <person name="Liu M."/>
            <person name="Dettman J."/>
            <person name="Nalam V."/>
            <person name="Broders K.D."/>
        </authorList>
    </citation>
    <scope>NUCLEOTIDE SEQUENCE</scope>
    <source>
        <strain evidence="10">CCC 1102</strain>
    </source>
</reference>
<gene>
    <name evidence="10" type="ORF">E4U56_001179</name>
</gene>
<dbReference type="PRINTS" id="PR00465">
    <property type="entry name" value="EP450IV"/>
</dbReference>
<comment type="cofactor">
    <cofactor evidence="1 9">
        <name>heme</name>
        <dbReference type="ChEBI" id="CHEBI:30413"/>
    </cofactor>
</comment>
<evidence type="ECO:0000313" key="11">
    <source>
        <dbReference type="Proteomes" id="UP000784919"/>
    </source>
</evidence>
<dbReference type="PANTHER" id="PTHR46206">
    <property type="entry name" value="CYTOCHROME P450"/>
    <property type="match status" value="1"/>
</dbReference>
<dbReference type="InterPro" id="IPR036396">
    <property type="entry name" value="Cyt_P450_sf"/>
</dbReference>
<comment type="similarity">
    <text evidence="3">Belongs to the cytochrome P450 family.</text>
</comment>
<evidence type="ECO:0000256" key="8">
    <source>
        <dbReference type="ARBA" id="ARBA00023033"/>
    </source>
</evidence>
<protein>
    <recommendedName>
        <fullName evidence="12">Cytochrome P450 monooxygenase</fullName>
    </recommendedName>
</protein>
<accession>A0A9P7SPQ7</accession>
<evidence type="ECO:0000256" key="1">
    <source>
        <dbReference type="ARBA" id="ARBA00001971"/>
    </source>
</evidence>
<evidence type="ECO:0000313" key="10">
    <source>
        <dbReference type="EMBL" id="KAG5966834.1"/>
    </source>
</evidence>
<sequence>MMGSAVNMTLSLAEMGVVVTSQKGAHYSALLLLLLISIAKFRALTKPKTTAPIFDPPGFFEFSATRRKKQALHGGQSLLKRSEKAYPGTCFRIMADFGEVTMLPLKYVNEVRNDERFDLGGWSLHSFPENVRGLDAFRSRKGQIAEVSKRYLTKYLNTYTQPLNEETALALSETLTEDQDWHAISLKHVVLHLTTRISSRVFLGKELCRNEAWLKVSREYAVAAFLAVRQAVIWPPPLRGLISRFLPWSRRAVSLIQDARRCMAPVLERRQHERASENYIPYNDAIEWLEASNIPGKDDPVLAQLALSALAIHTTADLLSQAVGDLAVHHDFFEPLRDEITECLVQEGWESKSLYNMKLLDSCIKESQRMKPLAMISMGRRVETDVTLSDGTFLPKGSLTAFSCQQRWDHTLYSNPFQWDGARFFKKRQEKGQERTAQLVATSPDNMAFGYGRQACPGRFFAASVTKIVLAHLLLKYDVRLHDREPQTTALGFALSSDATVKVDVRRRREGVDLASM</sequence>
<evidence type="ECO:0000256" key="6">
    <source>
        <dbReference type="ARBA" id="ARBA00023002"/>
    </source>
</evidence>
<keyword evidence="6" id="KW-0560">Oxidoreductase</keyword>
<dbReference type="EMBL" id="SRPS01000130">
    <property type="protein sequence ID" value="KAG5966834.1"/>
    <property type="molecule type" value="Genomic_DNA"/>
</dbReference>
<feature type="binding site" description="axial binding residue" evidence="9">
    <location>
        <position position="456"/>
    </location>
    <ligand>
        <name>heme</name>
        <dbReference type="ChEBI" id="CHEBI:30413"/>
    </ligand>
    <ligandPart>
        <name>Fe</name>
        <dbReference type="ChEBI" id="CHEBI:18248"/>
    </ligandPart>
</feature>
<dbReference type="SUPFAM" id="SSF48264">
    <property type="entry name" value="Cytochrome P450"/>
    <property type="match status" value="1"/>
</dbReference>
<dbReference type="PANTHER" id="PTHR46206:SF2">
    <property type="entry name" value="CYTOCHROME P450 MONOOXYGENASE AUSG-RELATED"/>
    <property type="match status" value="1"/>
</dbReference>
<comment type="pathway">
    <text evidence="2">Secondary metabolite biosynthesis.</text>
</comment>
<name>A0A9P7SPQ7_9HYPO</name>
<dbReference type="OrthoDB" id="1844152at2759"/>
<dbReference type="InterPro" id="IPR002403">
    <property type="entry name" value="Cyt_P450_E_grp-IV"/>
</dbReference>
<evidence type="ECO:0000256" key="5">
    <source>
        <dbReference type="ARBA" id="ARBA00022723"/>
    </source>
</evidence>
<evidence type="ECO:0008006" key="12">
    <source>
        <dbReference type="Google" id="ProtNLM"/>
    </source>
</evidence>
<dbReference type="AlphaFoldDB" id="A0A9P7SPQ7"/>
<evidence type="ECO:0000256" key="3">
    <source>
        <dbReference type="ARBA" id="ARBA00010617"/>
    </source>
</evidence>
<keyword evidence="4 9" id="KW-0349">Heme</keyword>
<dbReference type="GO" id="GO:0020037">
    <property type="term" value="F:heme binding"/>
    <property type="evidence" value="ECO:0007669"/>
    <property type="project" value="InterPro"/>
</dbReference>
<dbReference type="InterPro" id="IPR001128">
    <property type="entry name" value="Cyt_P450"/>
</dbReference>
<comment type="caution">
    <text evidence="10">The sequence shown here is derived from an EMBL/GenBank/DDBJ whole genome shotgun (WGS) entry which is preliminary data.</text>
</comment>
<evidence type="ECO:0000256" key="7">
    <source>
        <dbReference type="ARBA" id="ARBA00023004"/>
    </source>
</evidence>
<dbReference type="Proteomes" id="UP000784919">
    <property type="component" value="Unassembled WGS sequence"/>
</dbReference>